<keyword evidence="6" id="KW-1185">Reference proteome</keyword>
<keyword evidence="2" id="KW-0274">FAD</keyword>
<keyword evidence="3" id="KW-0560">Oxidoreductase</keyword>
<dbReference type="InterPro" id="IPR002346">
    <property type="entry name" value="Mopterin_DH_FAD-bd"/>
</dbReference>
<proteinExistence type="predicted"/>
<dbReference type="InterPro" id="IPR036318">
    <property type="entry name" value="FAD-bd_PCMH-like_sf"/>
</dbReference>
<dbReference type="EMBL" id="AP025523">
    <property type="protein sequence ID" value="BDE05844.1"/>
    <property type="molecule type" value="Genomic_DNA"/>
</dbReference>
<dbReference type="InterPro" id="IPR051312">
    <property type="entry name" value="Diverse_Substr_Oxidored"/>
</dbReference>
<dbReference type="InterPro" id="IPR036683">
    <property type="entry name" value="CO_DH_flav_C_dom_sf"/>
</dbReference>
<dbReference type="Gene3D" id="3.30.390.50">
    <property type="entry name" value="CO dehydrogenase flavoprotein, C-terminal domain"/>
    <property type="match status" value="1"/>
</dbReference>
<dbReference type="FunFam" id="3.30.465.10:FF:000017">
    <property type="entry name" value="Xanthine dehydrogenase, FAD binding subunit"/>
    <property type="match status" value="1"/>
</dbReference>
<evidence type="ECO:0000256" key="2">
    <source>
        <dbReference type="ARBA" id="ARBA00022827"/>
    </source>
</evidence>
<dbReference type="SUPFAM" id="SSF56176">
    <property type="entry name" value="FAD-binding/transporter-associated domain-like"/>
    <property type="match status" value="1"/>
</dbReference>
<dbReference type="PROSITE" id="PS51387">
    <property type="entry name" value="FAD_PCMH"/>
    <property type="match status" value="1"/>
</dbReference>
<evidence type="ECO:0000313" key="5">
    <source>
        <dbReference type="EMBL" id="BDE05844.1"/>
    </source>
</evidence>
<dbReference type="PANTHER" id="PTHR42659">
    <property type="entry name" value="XANTHINE DEHYDROGENASE SUBUNIT C-RELATED"/>
    <property type="match status" value="1"/>
</dbReference>
<dbReference type="InterPro" id="IPR016169">
    <property type="entry name" value="FAD-bd_PCMH_sub2"/>
</dbReference>
<dbReference type="InterPro" id="IPR016166">
    <property type="entry name" value="FAD-bd_PCMH"/>
</dbReference>
<accession>A0AAN1XVP0</accession>
<gene>
    <name evidence="5" type="ORF">WPS_11200</name>
</gene>
<evidence type="ECO:0000259" key="4">
    <source>
        <dbReference type="PROSITE" id="PS51387"/>
    </source>
</evidence>
<sequence length="283" mass="28897">MIPATFDYLRASSVADAIRLLGEHGDDAKLLAGGHSLIPMMKLRLATPATLIDITGIGGLDGIAADGGTIAIGALTKHAALASSSMLRAQAPVLWDAANDLGDPQVRNRGTIGGASAHGDPSADYPAVLLALDATLTLADAKGERTLRAREFFRGMFDTALDPRELLTKIAFAAAPKSAYVKFHHPASHYAVVGAAVALTMNGGRIGSARVAITGIGDAAFRAEGVERALAGVDPGDAAAIEAACANAAQGVEARSDTFASAHYRSAMADVFTARAVAKAAAR</sequence>
<dbReference type="AlphaFoldDB" id="A0AAN1XVP0"/>
<dbReference type="Pfam" id="PF03450">
    <property type="entry name" value="CO_deh_flav_C"/>
    <property type="match status" value="1"/>
</dbReference>
<dbReference type="RefSeq" id="WP_317996861.1">
    <property type="nucleotide sequence ID" value="NZ_AP025523.1"/>
</dbReference>
<evidence type="ECO:0000256" key="3">
    <source>
        <dbReference type="ARBA" id="ARBA00023002"/>
    </source>
</evidence>
<organism evidence="5 6">
    <name type="scientific">Vulcanimicrobium alpinum</name>
    <dbReference type="NCBI Taxonomy" id="3016050"/>
    <lineage>
        <taxon>Bacteria</taxon>
        <taxon>Bacillati</taxon>
        <taxon>Vulcanimicrobiota</taxon>
        <taxon>Vulcanimicrobiia</taxon>
        <taxon>Vulcanimicrobiales</taxon>
        <taxon>Vulcanimicrobiaceae</taxon>
        <taxon>Vulcanimicrobium</taxon>
    </lineage>
</organism>
<dbReference type="Gene3D" id="3.30.465.10">
    <property type="match status" value="1"/>
</dbReference>
<keyword evidence="1" id="KW-0285">Flavoprotein</keyword>
<reference evidence="5 6" key="1">
    <citation type="journal article" date="2022" name="ISME Commun">
        <title>Vulcanimicrobium alpinus gen. nov. sp. nov., the first cultivated representative of the candidate phylum 'Eremiobacterota', is a metabolically versatile aerobic anoxygenic phototroph.</title>
        <authorList>
            <person name="Yabe S."/>
            <person name="Muto K."/>
            <person name="Abe K."/>
            <person name="Yokota A."/>
            <person name="Staudigel H."/>
            <person name="Tebo B.M."/>
        </authorList>
    </citation>
    <scope>NUCLEOTIDE SEQUENCE [LARGE SCALE GENOMIC DNA]</scope>
    <source>
        <strain evidence="5 6">WC8-2</strain>
    </source>
</reference>
<dbReference type="GO" id="GO:0071949">
    <property type="term" value="F:FAD binding"/>
    <property type="evidence" value="ECO:0007669"/>
    <property type="project" value="InterPro"/>
</dbReference>
<dbReference type="Pfam" id="PF00941">
    <property type="entry name" value="FAD_binding_5"/>
    <property type="match status" value="1"/>
</dbReference>
<evidence type="ECO:0000256" key="1">
    <source>
        <dbReference type="ARBA" id="ARBA00022630"/>
    </source>
</evidence>
<dbReference type="PANTHER" id="PTHR42659:SF2">
    <property type="entry name" value="XANTHINE DEHYDROGENASE SUBUNIT C-RELATED"/>
    <property type="match status" value="1"/>
</dbReference>
<dbReference type="Gene3D" id="3.30.43.10">
    <property type="entry name" value="Uridine Diphospho-n-acetylenolpyruvylglucosamine Reductase, domain 2"/>
    <property type="match status" value="1"/>
</dbReference>
<dbReference type="SMART" id="SM01092">
    <property type="entry name" value="CO_deh_flav_C"/>
    <property type="match status" value="1"/>
</dbReference>
<feature type="domain" description="FAD-binding PCMH-type" evidence="4">
    <location>
        <begin position="1"/>
        <end position="177"/>
    </location>
</feature>
<dbReference type="Proteomes" id="UP001317532">
    <property type="component" value="Chromosome"/>
</dbReference>
<evidence type="ECO:0000313" key="6">
    <source>
        <dbReference type="Proteomes" id="UP001317532"/>
    </source>
</evidence>
<dbReference type="InterPro" id="IPR016167">
    <property type="entry name" value="FAD-bd_PCMH_sub1"/>
</dbReference>
<protein>
    <submittedName>
        <fullName evidence="5">Carbon monoxide dehydrogenase</fullName>
    </submittedName>
</protein>
<dbReference type="KEGG" id="vab:WPS_11200"/>
<dbReference type="SUPFAM" id="SSF55447">
    <property type="entry name" value="CO dehydrogenase flavoprotein C-terminal domain-like"/>
    <property type="match status" value="1"/>
</dbReference>
<dbReference type="GO" id="GO:0016491">
    <property type="term" value="F:oxidoreductase activity"/>
    <property type="evidence" value="ECO:0007669"/>
    <property type="project" value="UniProtKB-KW"/>
</dbReference>
<name>A0AAN1XVP0_UNVUL</name>
<dbReference type="InterPro" id="IPR005107">
    <property type="entry name" value="CO_DH_flav_C"/>
</dbReference>